<dbReference type="SMART" id="SM00635">
    <property type="entry name" value="BID_2"/>
    <property type="match status" value="4"/>
</dbReference>
<feature type="signal peptide" evidence="2">
    <location>
        <begin position="1"/>
        <end position="31"/>
    </location>
</feature>
<dbReference type="AlphaFoldDB" id="A0A8J6IZW2"/>
<dbReference type="RefSeq" id="WP_186906802.1">
    <property type="nucleotide sequence ID" value="NZ_JACOPP010000003.1"/>
</dbReference>
<dbReference type="SUPFAM" id="SSF49373">
    <property type="entry name" value="Invasin/intimin cell-adhesion fragments"/>
    <property type="match status" value="2"/>
</dbReference>
<organism evidence="4 5">
    <name type="scientific">Lawsonibacter hominis</name>
    <dbReference type="NCBI Taxonomy" id="2763053"/>
    <lineage>
        <taxon>Bacteria</taxon>
        <taxon>Bacillati</taxon>
        <taxon>Bacillota</taxon>
        <taxon>Clostridia</taxon>
        <taxon>Eubacteriales</taxon>
        <taxon>Oscillospiraceae</taxon>
        <taxon>Lawsonibacter</taxon>
    </lineage>
</organism>
<feature type="chain" id="PRO_5035254005" evidence="2">
    <location>
        <begin position="32"/>
        <end position="1253"/>
    </location>
</feature>
<dbReference type="EMBL" id="JACOPP010000003">
    <property type="protein sequence ID" value="MBC5732907.1"/>
    <property type="molecule type" value="Genomic_DNA"/>
</dbReference>
<comment type="caution">
    <text evidence="4">The sequence shown here is derived from an EMBL/GenBank/DDBJ whole genome shotgun (WGS) entry which is preliminary data.</text>
</comment>
<feature type="domain" description="SLH" evidence="3">
    <location>
        <begin position="1072"/>
        <end position="1130"/>
    </location>
</feature>
<keyword evidence="5" id="KW-1185">Reference proteome</keyword>
<sequence length="1253" mass="129419">MKSQTNKLWPRVLSLVLSLSLVAGLMPAALASSSHTHTHTDACPKTLNCEYKEGYPVDPDNSNRVIICGQEEHAAVPGHEHSPDCYPNGDMNQSPTCGKEVGSGAVEGHTHTDACYHTHTDACYTYTCKSVTAVTVAPGSMSLSAGGTATLEAILAPSDATIQGVTWSSNSSTITVNSSTGAVTVSSGAAAGDTAIITATTEDGGYTDSCTITVSAAAVSSVSISPASASVAPGGTQQLTATVSPSSANQTVTWAVTSGPATVNASTGLVKVDSSAAAGSTIKVTATAAGDATKTASCTITVTGTATGVTVTPATYSLVPGGTTALSASVAPAAVSQAVTWSSGNASVATVDSSGKVTVNANAAVGSTVRITATSTADGSKSGYATITVVSPLTLSKSSVSVAMGSTTSLRATTVPSSSASSVRWSSGNSNVIRVGSTTNTGTYTGSSCTLYPRATGSATITAQVTINGRTYTAACTVTVSGAGTATAVKYSTDENTPVEFDASDFNDVCYSLTGYSLNYVYFSLPSSTRGTLYYNYTNSSNNGGTVSASKKYYRTATSPYLSYVSFVPKSSYTGSVTIEYTGYNSQGAAFNGTVVVSVGAGSGSGDVTYTTAVDEAVQLDNASFNDYCKDVTGYNFESIWFTPPATKYGRLYYNYTSSSRYGYVVDSNDEFYRSSTPYLSDVTFVPASGYTGTLEIPFAGVSTNNKSFSGTLVVKVGAEAKAITYSTAANTAVRLDEDDFIDYCKAVTGYTFNYVTFDLPSSSRGVLYYDYSAGSSSNTKVTSNTKYYRTSKPYADYVTFVPANNYTGTVSISFTGYSSNSTKFTGTLKIYVGKNAGDVSYTASVGENVRFVVTDFNDFCKDETGSNLSYVTFDLPSSSRGVLYYDYSAGSNSNTKVSGSAKYYRTSKPYLDYITFVPANGYSGSVTIPFEAVSTSGTKAAGNVIITYSAPKEATVIRYTSNSSPVSLRLTDFISACNARGSAALSFVKFVLPDSSYGTLYNGYKTPATPGSPASATTAYNASGSPSIGDLVFVPKAGFTGTVTLNYTGTDLNNATYSGAVQIVVSPASSSAVFTDVGTNYSWAAASVDFLYTGGVVTGTSATQYSPANYITRGDFVLMLYRAFGLKSAGTSSFPDVPANSYYAQAIAAAKSMGIATGTGDGNFRPTAPLTRQDAMLLIQRTVQATGGIMNNGTALALSGFSDRASVASYAQGAVSALVQAGIIKGSNGMLNPTSYLTRAEMATILHRVLTM</sequence>
<dbReference type="InterPro" id="IPR001119">
    <property type="entry name" value="SLH_dom"/>
</dbReference>
<dbReference type="InterPro" id="IPR003343">
    <property type="entry name" value="Big_2"/>
</dbReference>
<evidence type="ECO:0000259" key="3">
    <source>
        <dbReference type="PROSITE" id="PS51272"/>
    </source>
</evidence>
<dbReference type="InterPro" id="IPR008964">
    <property type="entry name" value="Invasin/intimin_cell_adhesion"/>
</dbReference>
<dbReference type="PROSITE" id="PS51272">
    <property type="entry name" value="SLH"/>
    <property type="match status" value="3"/>
</dbReference>
<name>A0A8J6IZW2_9FIRM</name>
<protein>
    <submittedName>
        <fullName evidence="4">S-layer homology domain-containing protein</fullName>
    </submittedName>
</protein>
<gene>
    <name evidence="4" type="ORF">H8S57_04090</name>
</gene>
<feature type="domain" description="SLH" evidence="3">
    <location>
        <begin position="1131"/>
        <end position="1194"/>
    </location>
</feature>
<evidence type="ECO:0000313" key="4">
    <source>
        <dbReference type="EMBL" id="MBC5732907.1"/>
    </source>
</evidence>
<dbReference type="Proteomes" id="UP000661435">
    <property type="component" value="Unassembled WGS sequence"/>
</dbReference>
<dbReference type="Pfam" id="PF02368">
    <property type="entry name" value="Big_2"/>
    <property type="match status" value="3"/>
</dbReference>
<proteinExistence type="predicted"/>
<feature type="domain" description="SLH" evidence="3">
    <location>
        <begin position="1199"/>
        <end position="1253"/>
    </location>
</feature>
<keyword evidence="2" id="KW-0732">Signal</keyword>
<reference evidence="4" key="1">
    <citation type="submission" date="2020-08" db="EMBL/GenBank/DDBJ databases">
        <title>Genome public.</title>
        <authorList>
            <person name="Liu C."/>
            <person name="Sun Q."/>
        </authorList>
    </citation>
    <scope>NUCLEOTIDE SEQUENCE</scope>
    <source>
        <strain evidence="4">NSJ-51</strain>
    </source>
</reference>
<dbReference type="Gene3D" id="2.60.40.1080">
    <property type="match status" value="4"/>
</dbReference>
<keyword evidence="1" id="KW-0677">Repeat</keyword>
<dbReference type="Pfam" id="PF00395">
    <property type="entry name" value="SLH"/>
    <property type="match status" value="3"/>
</dbReference>
<evidence type="ECO:0000256" key="2">
    <source>
        <dbReference type="SAM" id="SignalP"/>
    </source>
</evidence>
<accession>A0A8J6IZW2</accession>
<evidence type="ECO:0000256" key="1">
    <source>
        <dbReference type="ARBA" id="ARBA00022737"/>
    </source>
</evidence>
<evidence type="ECO:0000313" key="5">
    <source>
        <dbReference type="Proteomes" id="UP000661435"/>
    </source>
</evidence>